<proteinExistence type="inferred from homology"/>
<dbReference type="Proteomes" id="UP000885759">
    <property type="component" value="Unassembled WGS sequence"/>
</dbReference>
<accession>A0A7C4Z5Z2</accession>
<dbReference type="InterPro" id="IPR016477">
    <property type="entry name" value="Fructo-/Ketosamine-3-kinase"/>
</dbReference>
<dbReference type="Gene3D" id="3.30.200.20">
    <property type="entry name" value="Phosphorylase Kinase, domain 1"/>
    <property type="match status" value="1"/>
</dbReference>
<dbReference type="SUPFAM" id="SSF56112">
    <property type="entry name" value="Protein kinase-like (PK-like)"/>
    <property type="match status" value="1"/>
</dbReference>
<protein>
    <submittedName>
        <fullName evidence="3">Fructosamine kinase</fullName>
    </submittedName>
</protein>
<keyword evidence="2" id="KW-1133">Transmembrane helix</keyword>
<organism evidence="3">
    <name type="scientific">Oceanithermus profundus</name>
    <dbReference type="NCBI Taxonomy" id="187137"/>
    <lineage>
        <taxon>Bacteria</taxon>
        <taxon>Thermotogati</taxon>
        <taxon>Deinococcota</taxon>
        <taxon>Deinococci</taxon>
        <taxon>Thermales</taxon>
        <taxon>Thermaceae</taxon>
        <taxon>Oceanithermus</taxon>
    </lineage>
</organism>
<evidence type="ECO:0000256" key="1">
    <source>
        <dbReference type="PIRNR" id="PIRNR006221"/>
    </source>
</evidence>
<keyword evidence="2" id="KW-0472">Membrane</keyword>
<dbReference type="AlphaFoldDB" id="A0A7C4Z5Z2"/>
<dbReference type="EMBL" id="DRPZ01000168">
    <property type="protein sequence ID" value="HGY09635.1"/>
    <property type="molecule type" value="Genomic_DNA"/>
</dbReference>
<dbReference type="Gene3D" id="3.90.1200.10">
    <property type="match status" value="1"/>
</dbReference>
<dbReference type="GO" id="GO:0016301">
    <property type="term" value="F:kinase activity"/>
    <property type="evidence" value="ECO:0007669"/>
    <property type="project" value="UniProtKB-UniRule"/>
</dbReference>
<evidence type="ECO:0000313" key="3">
    <source>
        <dbReference type="EMBL" id="HGY09635.1"/>
    </source>
</evidence>
<dbReference type="Pfam" id="PF03881">
    <property type="entry name" value="Fructosamin_kin"/>
    <property type="match status" value="1"/>
</dbReference>
<comment type="caution">
    <text evidence="3">The sequence shown here is derived from an EMBL/GenBank/DDBJ whole genome shotgun (WGS) entry which is preliminary data.</text>
</comment>
<name>A0A7C4Z5Z2_9DEIN</name>
<keyword evidence="1 3" id="KW-0418">Kinase</keyword>
<comment type="similarity">
    <text evidence="1">Belongs to the fructosamine kinase family.</text>
</comment>
<keyword evidence="2" id="KW-0812">Transmembrane</keyword>
<sequence length="267" mass="29697">MDPRRLLERAGLDAHSPPVPLAGGDMGRVWRLGRFVVKTHPAPPPGMFAAEARGLAALAAAGVRTPRVHWVGEEGLVLDYLPPGTEDWEDLAEQLARLHATRAARYGCEEPVYLGRFRLPAGTGEDWAAFWVERRLRPLIAATQSRLGELAEPLERFVRGFAWPAEGPVLLHGDLWSGNLVMSEQGPALIDPSAWYGERALDLAMMQLFGGFPDAFWRAYRARLPLPGAVEDALAAYRIYFLLVHVHFFGSGYLAGLRRVLEHYRAR</sequence>
<dbReference type="PANTHER" id="PTHR12149:SF8">
    <property type="entry name" value="PROTEIN-RIBULOSAMINE 3-KINASE"/>
    <property type="match status" value="1"/>
</dbReference>
<dbReference type="PIRSF" id="PIRSF006221">
    <property type="entry name" value="Ketosamine-3-kinase"/>
    <property type="match status" value="1"/>
</dbReference>
<dbReference type="InterPro" id="IPR011009">
    <property type="entry name" value="Kinase-like_dom_sf"/>
</dbReference>
<keyword evidence="1" id="KW-0808">Transferase</keyword>
<reference evidence="3" key="1">
    <citation type="journal article" date="2020" name="mSystems">
        <title>Genome- and Community-Level Interaction Insights into Carbon Utilization and Element Cycling Functions of Hydrothermarchaeota in Hydrothermal Sediment.</title>
        <authorList>
            <person name="Zhou Z."/>
            <person name="Liu Y."/>
            <person name="Xu W."/>
            <person name="Pan J."/>
            <person name="Luo Z.H."/>
            <person name="Li M."/>
        </authorList>
    </citation>
    <scope>NUCLEOTIDE SEQUENCE [LARGE SCALE GENOMIC DNA]</scope>
    <source>
        <strain evidence="3">HyVt-570</strain>
    </source>
</reference>
<evidence type="ECO:0000256" key="2">
    <source>
        <dbReference type="SAM" id="Phobius"/>
    </source>
</evidence>
<feature type="transmembrane region" description="Helical" evidence="2">
    <location>
        <begin position="239"/>
        <end position="257"/>
    </location>
</feature>
<gene>
    <name evidence="3" type="ORF">ENK37_06235</name>
</gene>
<dbReference type="PANTHER" id="PTHR12149">
    <property type="entry name" value="FRUCTOSAMINE 3 KINASE-RELATED PROTEIN"/>
    <property type="match status" value="1"/>
</dbReference>